<evidence type="ECO:0000313" key="5">
    <source>
        <dbReference type="EMBL" id="KRM55684.1"/>
    </source>
</evidence>
<protein>
    <submittedName>
        <fullName evidence="5">Trehalose-6-phosphate hydrolase</fullName>
    </submittedName>
</protein>
<dbReference type="Gene3D" id="2.60.40.1180">
    <property type="entry name" value="Golgi alpha-mannosidase II"/>
    <property type="match status" value="1"/>
</dbReference>
<comment type="similarity">
    <text evidence="1">Belongs to the glycosyl hydrolase 13 family.</text>
</comment>
<dbReference type="PANTHER" id="PTHR10357">
    <property type="entry name" value="ALPHA-AMYLASE FAMILY MEMBER"/>
    <property type="match status" value="1"/>
</dbReference>
<dbReference type="SUPFAM" id="SSF51011">
    <property type="entry name" value="Glycosyl hydrolase domain"/>
    <property type="match status" value="1"/>
</dbReference>
<keyword evidence="6" id="KW-1185">Reference proteome</keyword>
<name>A0A0R1ZR36_9LACO</name>
<organism evidence="5 6">
    <name type="scientific">Lacticaseibacillus sharpeae JCM 1186 = DSM 20505</name>
    <dbReference type="NCBI Taxonomy" id="1291052"/>
    <lineage>
        <taxon>Bacteria</taxon>
        <taxon>Bacillati</taxon>
        <taxon>Bacillota</taxon>
        <taxon>Bacilli</taxon>
        <taxon>Lactobacillales</taxon>
        <taxon>Lactobacillaceae</taxon>
        <taxon>Lacticaseibacillus</taxon>
    </lineage>
</organism>
<feature type="domain" description="Glycosyl hydrolase family 13 catalytic" evidence="4">
    <location>
        <begin position="12"/>
        <end position="412"/>
    </location>
</feature>
<dbReference type="SUPFAM" id="SSF51445">
    <property type="entry name" value="(Trans)glycosidases"/>
    <property type="match status" value="1"/>
</dbReference>
<keyword evidence="2 5" id="KW-0378">Hydrolase</keyword>
<reference evidence="5 6" key="1">
    <citation type="journal article" date="2015" name="Genome Announc.">
        <title>Expanding the biotechnology potential of lactobacilli through comparative genomics of 213 strains and associated genera.</title>
        <authorList>
            <person name="Sun Z."/>
            <person name="Harris H.M."/>
            <person name="McCann A."/>
            <person name="Guo C."/>
            <person name="Argimon S."/>
            <person name="Zhang W."/>
            <person name="Yang X."/>
            <person name="Jeffery I.B."/>
            <person name="Cooney J.C."/>
            <person name="Kagawa T.F."/>
            <person name="Liu W."/>
            <person name="Song Y."/>
            <person name="Salvetti E."/>
            <person name="Wrobel A."/>
            <person name="Rasinkangas P."/>
            <person name="Parkhill J."/>
            <person name="Rea M.C."/>
            <person name="O'Sullivan O."/>
            <person name="Ritari J."/>
            <person name="Douillard F.P."/>
            <person name="Paul Ross R."/>
            <person name="Yang R."/>
            <person name="Briner A.E."/>
            <person name="Felis G.E."/>
            <person name="de Vos W.M."/>
            <person name="Barrangou R."/>
            <person name="Klaenhammer T.R."/>
            <person name="Caufield P.W."/>
            <person name="Cui Y."/>
            <person name="Zhang H."/>
            <person name="O'Toole P.W."/>
        </authorList>
    </citation>
    <scope>NUCLEOTIDE SEQUENCE [LARGE SCALE GENOMIC DNA]</scope>
    <source>
        <strain evidence="5 6">DSM 20505</strain>
    </source>
</reference>
<dbReference type="FunFam" id="3.90.400.10:FF:000002">
    <property type="entry name" value="Sucrose isomerase"/>
    <property type="match status" value="1"/>
</dbReference>
<dbReference type="RefSeq" id="WP_056975539.1">
    <property type="nucleotide sequence ID" value="NZ_AYYO01000014.1"/>
</dbReference>
<dbReference type="InterPro" id="IPR006047">
    <property type="entry name" value="GH13_cat_dom"/>
</dbReference>
<keyword evidence="3" id="KW-0326">Glycosidase</keyword>
<gene>
    <name evidence="5" type="ORF">FC18_GL001057</name>
</gene>
<dbReference type="PANTHER" id="PTHR10357:SF184">
    <property type="entry name" value="OLIGO-1,6-GLUCOSIDASE 1"/>
    <property type="match status" value="1"/>
</dbReference>
<dbReference type="SMART" id="SM00642">
    <property type="entry name" value="Aamy"/>
    <property type="match status" value="1"/>
</dbReference>
<dbReference type="InterPro" id="IPR017853">
    <property type="entry name" value="GH"/>
</dbReference>
<dbReference type="Gene3D" id="3.90.400.10">
    <property type="entry name" value="Oligo-1,6-glucosidase, Domain 2"/>
    <property type="match status" value="1"/>
</dbReference>
<dbReference type="InterPro" id="IPR013780">
    <property type="entry name" value="Glyco_hydro_b"/>
</dbReference>
<dbReference type="AlphaFoldDB" id="A0A0R1ZR36"/>
<evidence type="ECO:0000259" key="4">
    <source>
        <dbReference type="SMART" id="SM00642"/>
    </source>
</evidence>
<dbReference type="Proteomes" id="UP000051679">
    <property type="component" value="Unassembled WGS sequence"/>
</dbReference>
<comment type="caution">
    <text evidence="5">The sequence shown here is derived from an EMBL/GenBank/DDBJ whole genome shotgun (WGS) entry which is preliminary data.</text>
</comment>
<dbReference type="CDD" id="cd11333">
    <property type="entry name" value="AmyAc_SI_OligoGlu_DGase"/>
    <property type="match status" value="1"/>
</dbReference>
<dbReference type="STRING" id="1291052.FC18_GL001057"/>
<dbReference type="Pfam" id="PF00128">
    <property type="entry name" value="Alpha-amylase"/>
    <property type="match status" value="1"/>
</dbReference>
<dbReference type="FunFam" id="3.20.20.80:FF:000064">
    <property type="entry name" value="Oligo-1,6-glucosidase"/>
    <property type="match status" value="2"/>
</dbReference>
<evidence type="ECO:0000256" key="3">
    <source>
        <dbReference type="ARBA" id="ARBA00023295"/>
    </source>
</evidence>
<evidence type="ECO:0000313" key="6">
    <source>
        <dbReference type="Proteomes" id="UP000051679"/>
    </source>
</evidence>
<accession>A0A0R1ZR36</accession>
<dbReference type="PATRIC" id="fig|1291052.5.peg.1075"/>
<evidence type="ECO:0000256" key="2">
    <source>
        <dbReference type="ARBA" id="ARBA00022801"/>
    </source>
</evidence>
<evidence type="ECO:0000256" key="1">
    <source>
        <dbReference type="ARBA" id="ARBA00008061"/>
    </source>
</evidence>
<dbReference type="NCBIfam" id="NF008183">
    <property type="entry name" value="PRK10933.1"/>
    <property type="match status" value="1"/>
</dbReference>
<dbReference type="EMBL" id="AYYO01000014">
    <property type="protein sequence ID" value="KRM55684.1"/>
    <property type="molecule type" value="Genomic_DNA"/>
</dbReference>
<dbReference type="GO" id="GO:0004556">
    <property type="term" value="F:alpha-amylase activity"/>
    <property type="evidence" value="ECO:0007669"/>
    <property type="project" value="TreeGrafter"/>
</dbReference>
<proteinExistence type="inferred from homology"/>
<dbReference type="Gene3D" id="3.20.20.80">
    <property type="entry name" value="Glycosidases"/>
    <property type="match status" value="1"/>
</dbReference>
<sequence>MTKWWQDAVVYQVYPRSFQDSNDDGIGDLNGIRQRLPYIKQLGVDVIWLNPVYATPNDDNGYDISDYRAINPEFGTMADFDALLAEAHTLGLKIVMDLVVNHTSDEHHWFQESRKSRTNPYRDYYIWRDPVDGHAPNDWEGGFGGSAWEFDGATGQYYLHLFSKKQPDLNWRNPALRAAVYAMMRFWLDKGVDGFRMDVINFISKTDDFTHDHRSPINGPHVNEYLQEMNREVLSHYDVMTVGETPGAKPANALEYAGLNTNELNMVFTFQHLGVDLDPKFGRWVVHPFSLVRLKQIMSDWQTQLHGQAWNSLYWNNHDQPRVVSRFGNDSPQWRVRAAKMLGAVLHFMEGTPYVYQGEELGMTNAANFKSIADYRDIEILNAYQELVVDKGELTAEQMLQGIHHSGRDNARTPMQWDDTPNAGFTGASVTPWIGLNANYPQINAASQVDNPDSVFAFYQRMNQLRKQLPVVVSGTYKLLLPDDTQVWTYTRTLGQVQLLVVANFTADTLTRSEAAGTGKLILTNYADDAGAHLRGYEVKVYLQHKVRTSD</sequence>
<dbReference type="InterPro" id="IPR045857">
    <property type="entry name" value="O16G_dom_2"/>
</dbReference>
<dbReference type="GO" id="GO:0009313">
    <property type="term" value="P:oligosaccharide catabolic process"/>
    <property type="evidence" value="ECO:0007669"/>
    <property type="project" value="TreeGrafter"/>
</dbReference>